<reference evidence="2 3" key="2">
    <citation type="submission" date="2020-03" db="EMBL/GenBank/DDBJ databases">
        <authorList>
            <person name="Ichikawa N."/>
            <person name="Kimura A."/>
            <person name="Kitahashi Y."/>
            <person name="Uohara A."/>
        </authorList>
    </citation>
    <scope>NUCLEOTIDE SEQUENCE [LARGE SCALE GENOMIC DNA]</scope>
    <source>
        <strain evidence="2 3">NBRC 107702</strain>
    </source>
</reference>
<dbReference type="KEGG" id="pfla:Pflav_024380"/>
<dbReference type="SUPFAM" id="SSF54427">
    <property type="entry name" value="NTF2-like"/>
    <property type="match status" value="1"/>
</dbReference>
<dbReference type="InterPro" id="IPR032710">
    <property type="entry name" value="NTF2-like_dom_sf"/>
</dbReference>
<evidence type="ECO:0000313" key="2">
    <source>
        <dbReference type="EMBL" id="BCB76028.1"/>
    </source>
</evidence>
<name>A0A6F8XQJ6_9ACTN</name>
<reference evidence="2 3" key="1">
    <citation type="submission" date="2020-03" db="EMBL/GenBank/DDBJ databases">
        <title>Whole genome shotgun sequence of Phytohabitans flavus NBRC 107702.</title>
        <authorList>
            <person name="Komaki H."/>
            <person name="Tamura T."/>
        </authorList>
    </citation>
    <scope>NUCLEOTIDE SEQUENCE [LARGE SCALE GENOMIC DNA]</scope>
    <source>
        <strain evidence="2 3">NBRC 107702</strain>
    </source>
</reference>
<accession>A0A6F8XQJ6</accession>
<organism evidence="2 3">
    <name type="scientific">Phytohabitans flavus</name>
    <dbReference type="NCBI Taxonomy" id="1076124"/>
    <lineage>
        <taxon>Bacteria</taxon>
        <taxon>Bacillati</taxon>
        <taxon>Actinomycetota</taxon>
        <taxon>Actinomycetes</taxon>
        <taxon>Micromonosporales</taxon>
        <taxon>Micromonosporaceae</taxon>
    </lineage>
</organism>
<dbReference type="Pfam" id="PF12680">
    <property type="entry name" value="SnoaL_2"/>
    <property type="match status" value="1"/>
</dbReference>
<keyword evidence="3" id="KW-1185">Reference proteome</keyword>
<evidence type="ECO:0000259" key="1">
    <source>
        <dbReference type="Pfam" id="PF12680"/>
    </source>
</evidence>
<proteinExistence type="predicted"/>
<evidence type="ECO:0000313" key="3">
    <source>
        <dbReference type="Proteomes" id="UP000502508"/>
    </source>
</evidence>
<dbReference type="AlphaFoldDB" id="A0A6F8XQJ6"/>
<dbReference type="EMBL" id="AP022870">
    <property type="protein sequence ID" value="BCB76028.1"/>
    <property type="molecule type" value="Genomic_DNA"/>
</dbReference>
<dbReference type="Proteomes" id="UP000502508">
    <property type="component" value="Chromosome"/>
</dbReference>
<sequence length="121" mass="12535">MHTIPEVIAAFHEAVNTADPDRAATLATDDVQVGGPRGSAQGVDLLRDWVATSGIRLTPTAAHPTADPDVLVVAQRATWPGDDATHEIATLFRTRAGRLTAVIRYDSLPAALAAAGKGTSG</sequence>
<feature type="domain" description="SnoaL-like" evidence="1">
    <location>
        <begin position="9"/>
        <end position="101"/>
    </location>
</feature>
<dbReference type="Gene3D" id="3.10.450.50">
    <property type="match status" value="1"/>
</dbReference>
<dbReference type="RefSeq" id="WP_173036130.1">
    <property type="nucleotide sequence ID" value="NZ_AP022870.1"/>
</dbReference>
<protein>
    <recommendedName>
        <fullName evidence="1">SnoaL-like domain-containing protein</fullName>
    </recommendedName>
</protein>
<dbReference type="InterPro" id="IPR037401">
    <property type="entry name" value="SnoaL-like"/>
</dbReference>
<gene>
    <name evidence="2" type="ORF">Pflav_024380</name>
</gene>